<feature type="region of interest" description="Disordered" evidence="1">
    <location>
        <begin position="150"/>
        <end position="178"/>
    </location>
</feature>
<feature type="region of interest" description="Disordered" evidence="1">
    <location>
        <begin position="79"/>
        <end position="109"/>
    </location>
</feature>
<gene>
    <name evidence="2" type="ORF">Air01nite_74250</name>
</gene>
<dbReference type="RefSeq" id="WP_203708145.1">
    <property type="nucleotide sequence ID" value="NZ_BAAALU010000005.1"/>
</dbReference>
<comment type="caution">
    <text evidence="2">The sequence shown here is derived from an EMBL/GenBank/DDBJ whole genome shotgun (WGS) entry which is preliminary data.</text>
</comment>
<proteinExistence type="predicted"/>
<name>A0ABQ4CG95_9ACTN</name>
<accession>A0ABQ4CG95</accession>
<dbReference type="InterPro" id="IPR010985">
    <property type="entry name" value="Ribbon_hlx_hlx"/>
</dbReference>
<evidence type="ECO:0000313" key="2">
    <source>
        <dbReference type="EMBL" id="GIF61330.1"/>
    </source>
</evidence>
<organism evidence="2 3">
    <name type="scientific">Asanoa iriomotensis</name>
    <dbReference type="NCBI Taxonomy" id="234613"/>
    <lineage>
        <taxon>Bacteria</taxon>
        <taxon>Bacillati</taxon>
        <taxon>Actinomycetota</taxon>
        <taxon>Actinomycetes</taxon>
        <taxon>Micromonosporales</taxon>
        <taxon>Micromonosporaceae</taxon>
        <taxon>Asanoa</taxon>
    </lineage>
</organism>
<feature type="compositionally biased region" description="Pro residues" evidence="1">
    <location>
        <begin position="83"/>
        <end position="99"/>
    </location>
</feature>
<keyword evidence="3" id="KW-1185">Reference proteome</keyword>
<dbReference type="Gene3D" id="1.10.1220.10">
    <property type="entry name" value="Met repressor-like"/>
    <property type="match status" value="1"/>
</dbReference>
<dbReference type="EMBL" id="BONC01000099">
    <property type="protein sequence ID" value="GIF61330.1"/>
    <property type="molecule type" value="Genomic_DNA"/>
</dbReference>
<protein>
    <recommendedName>
        <fullName evidence="4">Toxin-antitoxin system HicB family antitoxin</fullName>
    </recommendedName>
</protein>
<evidence type="ECO:0000313" key="3">
    <source>
        <dbReference type="Proteomes" id="UP000624325"/>
    </source>
</evidence>
<dbReference type="SUPFAM" id="SSF47598">
    <property type="entry name" value="Ribbon-helix-helix"/>
    <property type="match status" value="1"/>
</dbReference>
<feature type="compositionally biased region" description="Low complexity" evidence="1">
    <location>
        <begin position="150"/>
        <end position="166"/>
    </location>
</feature>
<evidence type="ECO:0008006" key="4">
    <source>
        <dbReference type="Google" id="ProtNLM"/>
    </source>
</evidence>
<sequence length="178" mass="18136">MDIAPFVESLRRDLNAAAAPGGPEVTRAAELLTGSIDAAARLALLDALAQAADEVTTKLSAASVELRLRGREPELVVTEHLPEPPAPPTPPLPPPPPGGAPTSPDASGDVTRITLRLPEGLKDAVERSAAGEGISVNAWLVRAIGAAVAGAPPQATPPGGWTTPPGRGRRHITGYGRA</sequence>
<dbReference type="Proteomes" id="UP000624325">
    <property type="component" value="Unassembled WGS sequence"/>
</dbReference>
<evidence type="ECO:0000256" key="1">
    <source>
        <dbReference type="SAM" id="MobiDB-lite"/>
    </source>
</evidence>
<reference evidence="2 3" key="1">
    <citation type="submission" date="2021-01" db="EMBL/GenBank/DDBJ databases">
        <title>Whole genome shotgun sequence of Asanoa iriomotensis NBRC 100142.</title>
        <authorList>
            <person name="Komaki H."/>
            <person name="Tamura T."/>
        </authorList>
    </citation>
    <scope>NUCLEOTIDE SEQUENCE [LARGE SCALE GENOMIC DNA]</scope>
    <source>
        <strain evidence="2 3">NBRC 100142</strain>
    </source>
</reference>
<dbReference type="InterPro" id="IPR013321">
    <property type="entry name" value="Arc_rbn_hlx_hlx"/>
</dbReference>